<feature type="transmembrane region" description="Helical" evidence="9">
    <location>
        <begin position="147"/>
        <end position="168"/>
    </location>
</feature>
<dbReference type="KEGG" id="doa:AXF15_10255"/>
<dbReference type="InterPro" id="IPR002898">
    <property type="entry name" value="MotA_ExbB_proton_chnl"/>
</dbReference>
<evidence type="ECO:0000256" key="1">
    <source>
        <dbReference type="ARBA" id="ARBA00004651"/>
    </source>
</evidence>
<name>A0A109W6A6_9BACT</name>
<keyword evidence="7 9" id="KW-0472">Membrane</keyword>
<evidence type="ECO:0000256" key="3">
    <source>
        <dbReference type="ARBA" id="ARBA00022475"/>
    </source>
</evidence>
<keyword evidence="6 9" id="KW-1133">Transmembrane helix</keyword>
<evidence type="ECO:0000313" key="11">
    <source>
        <dbReference type="EMBL" id="AMD93441.1"/>
    </source>
</evidence>
<protein>
    <recommendedName>
        <fullName evidence="10">MotA/TolQ/ExbB proton channel domain-containing protein</fullName>
    </recommendedName>
</protein>
<dbReference type="EMBL" id="CP014230">
    <property type="protein sequence ID" value="AMD93441.1"/>
    <property type="molecule type" value="Genomic_DNA"/>
</dbReference>
<dbReference type="PANTHER" id="PTHR30625">
    <property type="entry name" value="PROTEIN TOLQ"/>
    <property type="match status" value="1"/>
</dbReference>
<dbReference type="Proteomes" id="UP000063964">
    <property type="component" value="Chromosome"/>
</dbReference>
<dbReference type="GO" id="GO:0005886">
    <property type="term" value="C:plasma membrane"/>
    <property type="evidence" value="ECO:0007669"/>
    <property type="project" value="UniProtKB-SubCell"/>
</dbReference>
<evidence type="ECO:0000313" key="12">
    <source>
        <dbReference type="Proteomes" id="UP000063964"/>
    </source>
</evidence>
<evidence type="ECO:0000256" key="2">
    <source>
        <dbReference type="ARBA" id="ARBA00022448"/>
    </source>
</evidence>
<feature type="domain" description="MotA/TolQ/ExbB proton channel" evidence="10">
    <location>
        <begin position="76"/>
        <end position="181"/>
    </location>
</feature>
<evidence type="ECO:0000256" key="4">
    <source>
        <dbReference type="ARBA" id="ARBA00022692"/>
    </source>
</evidence>
<comment type="similarity">
    <text evidence="8">Belongs to the exbB/tolQ family.</text>
</comment>
<dbReference type="OrthoDB" id="4045at2"/>
<gene>
    <name evidence="11" type="ORF">AXF15_10255</name>
</gene>
<dbReference type="InterPro" id="IPR050790">
    <property type="entry name" value="ExbB/TolQ_transport"/>
</dbReference>
<dbReference type="RefSeq" id="WP_066606963.1">
    <property type="nucleotide sequence ID" value="NZ_CP014230.1"/>
</dbReference>
<sequence>MNFFHQGGVMMWPLALVSVTVLAIVIDRMLLFSSVRFPGKNFARILSDALASNNMEPLVSSMRDIPVLKDFVLALEAPDAEHRERILEIRAEDVVRTLEKHLSLMAVLARLAPLLGLLGTILGMIATFAHIADSSSGINMTLLASGIWQALLTTAAGLSIAIPSLLALHWFRQRVSDIADALNATANAALSIQRIRKP</sequence>
<keyword evidence="3" id="KW-1003">Cell membrane</keyword>
<keyword evidence="2 8" id="KW-0813">Transport</keyword>
<evidence type="ECO:0000256" key="8">
    <source>
        <dbReference type="RuleBase" id="RU004057"/>
    </source>
</evidence>
<feature type="transmembrane region" description="Helical" evidence="9">
    <location>
        <begin position="111"/>
        <end position="132"/>
    </location>
</feature>
<dbReference type="GO" id="GO:0017038">
    <property type="term" value="P:protein import"/>
    <property type="evidence" value="ECO:0007669"/>
    <property type="project" value="TreeGrafter"/>
</dbReference>
<feature type="transmembrane region" description="Helical" evidence="9">
    <location>
        <begin position="12"/>
        <end position="31"/>
    </location>
</feature>
<evidence type="ECO:0000256" key="7">
    <source>
        <dbReference type="ARBA" id="ARBA00023136"/>
    </source>
</evidence>
<keyword evidence="4 9" id="KW-0812">Transmembrane</keyword>
<dbReference type="AlphaFoldDB" id="A0A109W6A6"/>
<evidence type="ECO:0000256" key="6">
    <source>
        <dbReference type="ARBA" id="ARBA00022989"/>
    </source>
</evidence>
<comment type="subcellular location">
    <subcellularLocation>
        <location evidence="1">Cell membrane</location>
        <topology evidence="1">Multi-pass membrane protein</topology>
    </subcellularLocation>
    <subcellularLocation>
        <location evidence="8">Membrane</location>
        <topology evidence="8">Multi-pass membrane protein</topology>
    </subcellularLocation>
</comment>
<keyword evidence="5 8" id="KW-0653">Protein transport</keyword>
<evidence type="ECO:0000256" key="9">
    <source>
        <dbReference type="SAM" id="Phobius"/>
    </source>
</evidence>
<dbReference type="PANTHER" id="PTHR30625:SF15">
    <property type="entry name" value="BIOPOLYMER TRANSPORT PROTEIN EXBB"/>
    <property type="match status" value="1"/>
</dbReference>
<accession>A0A109W6A6</accession>
<reference evidence="12" key="1">
    <citation type="submission" date="2016-02" db="EMBL/GenBank/DDBJ databases">
        <authorList>
            <person name="Holder M.E."/>
            <person name="Ajami N.J."/>
            <person name="Petrosino J.F."/>
        </authorList>
    </citation>
    <scope>NUCLEOTIDE SEQUENCE [LARGE SCALE GENOMIC DNA]</scope>
    <source>
        <strain evidence="12">DSM 12838</strain>
    </source>
</reference>
<organism evidence="11 12">
    <name type="scientific">Desulfomicrobium orale DSM 12838</name>
    <dbReference type="NCBI Taxonomy" id="888061"/>
    <lineage>
        <taxon>Bacteria</taxon>
        <taxon>Pseudomonadati</taxon>
        <taxon>Thermodesulfobacteriota</taxon>
        <taxon>Desulfovibrionia</taxon>
        <taxon>Desulfovibrionales</taxon>
        <taxon>Desulfomicrobiaceae</taxon>
        <taxon>Desulfomicrobium</taxon>
    </lineage>
</organism>
<proteinExistence type="inferred from homology"/>
<keyword evidence="12" id="KW-1185">Reference proteome</keyword>
<evidence type="ECO:0000256" key="5">
    <source>
        <dbReference type="ARBA" id="ARBA00022927"/>
    </source>
</evidence>
<evidence type="ECO:0000259" key="10">
    <source>
        <dbReference type="Pfam" id="PF01618"/>
    </source>
</evidence>
<dbReference type="STRING" id="888061.AXF15_10255"/>
<dbReference type="Pfam" id="PF01618">
    <property type="entry name" value="MotA_ExbB"/>
    <property type="match status" value="1"/>
</dbReference>